<evidence type="ECO:0000256" key="6">
    <source>
        <dbReference type="ARBA" id="ARBA00023157"/>
    </source>
</evidence>
<dbReference type="PANTHER" id="PTHR16719:SF0">
    <property type="entry name" value="CYTOCHROME C OXIDASE COPPER CHAPERONE"/>
    <property type="match status" value="1"/>
</dbReference>
<dbReference type="PANTHER" id="PTHR16719">
    <property type="entry name" value="CYTOCHROME C OXIDASE COPPER CHAPERONE"/>
    <property type="match status" value="1"/>
</dbReference>
<dbReference type="EMBL" id="CP059250">
    <property type="protein sequence ID" value="QLL33523.1"/>
    <property type="molecule type" value="Genomic_DNA"/>
</dbReference>
<evidence type="ECO:0000256" key="1">
    <source>
        <dbReference type="ARBA" id="ARBA00004569"/>
    </source>
</evidence>
<proteinExistence type="inferred from homology"/>
<dbReference type="InterPro" id="IPR007745">
    <property type="entry name" value="Cyt_c_oxidase_Cu-chaperone"/>
</dbReference>
<evidence type="ECO:0000256" key="4">
    <source>
        <dbReference type="ARBA" id="ARBA00023008"/>
    </source>
</evidence>
<feature type="binding site" evidence="8">
    <location>
        <position position="92"/>
    </location>
    <ligand>
        <name>Cu cation</name>
        <dbReference type="ChEBI" id="CHEBI:23378"/>
    </ligand>
</feature>
<dbReference type="Pfam" id="PF05051">
    <property type="entry name" value="COX17"/>
    <property type="match status" value="1"/>
</dbReference>
<feature type="binding site" evidence="8">
    <location>
        <position position="91"/>
    </location>
    <ligand>
        <name>Cu cation</name>
        <dbReference type="ChEBI" id="CHEBI:23378"/>
    </ligand>
</feature>
<keyword evidence="4 8" id="KW-0186">Copper</keyword>
<keyword evidence="10" id="KW-1185">Reference proteome</keyword>
<evidence type="ECO:0000256" key="2">
    <source>
        <dbReference type="ARBA" id="ARBA00009241"/>
    </source>
</evidence>
<dbReference type="OrthoDB" id="1915887at2759"/>
<evidence type="ECO:0000256" key="8">
    <source>
        <dbReference type="PIRSR" id="PIRSR607745-1"/>
    </source>
</evidence>
<sequence>MSNHLSSVRNDVKGTFFSRRASFPTRAGNSSYGMLSYLSAFQQLELGPAGLSGVQVQRSLNTPDSNASKWTQVMSETERNTQKQTDKPKPCCVCLPEKDERDQCILFNGQDSDKCKVFVEAYKKCMKSYGFDI</sequence>
<reference evidence="9 10" key="1">
    <citation type="submission" date="2020-06" db="EMBL/GenBank/DDBJ databases">
        <title>The yeast mating-type switching endonuclease HO is a domesticated member of an unorthodox homing genetic element family.</title>
        <authorList>
            <person name="Coughlan A.Y."/>
            <person name="Lombardi L."/>
            <person name="Braun-Galleani S."/>
            <person name="Martos A.R."/>
            <person name="Galeote V."/>
            <person name="Bigey F."/>
            <person name="Dequin S."/>
            <person name="Byrne K.P."/>
            <person name="Wolfe K.H."/>
        </authorList>
    </citation>
    <scope>NUCLEOTIDE SEQUENCE [LARGE SCALE GENOMIC DNA]</scope>
    <source>
        <strain evidence="9 10">CBS764</strain>
    </source>
</reference>
<evidence type="ECO:0000313" key="10">
    <source>
        <dbReference type="Proteomes" id="UP000515788"/>
    </source>
</evidence>
<dbReference type="RefSeq" id="XP_037140197.1">
    <property type="nucleotide sequence ID" value="XM_037284301.1"/>
</dbReference>
<keyword evidence="5" id="KW-0496">Mitochondrion</keyword>
<dbReference type="Proteomes" id="UP000515788">
    <property type="component" value="Chromosome 5"/>
</dbReference>
<organism evidence="9 10">
    <name type="scientific">Torulaspora globosa</name>
    <dbReference type="NCBI Taxonomy" id="48254"/>
    <lineage>
        <taxon>Eukaryota</taxon>
        <taxon>Fungi</taxon>
        <taxon>Dikarya</taxon>
        <taxon>Ascomycota</taxon>
        <taxon>Saccharomycotina</taxon>
        <taxon>Saccharomycetes</taxon>
        <taxon>Saccharomycetales</taxon>
        <taxon>Saccharomycetaceae</taxon>
        <taxon>Torulaspora</taxon>
    </lineage>
</organism>
<comment type="similarity">
    <text evidence="2">Belongs to the COX17 family.</text>
</comment>
<comment type="subcellular location">
    <subcellularLocation>
        <location evidence="1">Mitochondrion intermembrane space</location>
    </subcellularLocation>
</comment>
<keyword evidence="7" id="KW-0143">Chaperone</keyword>
<name>A0A7G3ZJ37_9SACH</name>
<dbReference type="AlphaFoldDB" id="A0A7G3ZJ37"/>
<dbReference type="GO" id="GO:0033617">
    <property type="term" value="P:mitochondrial respiratory chain complex IV assembly"/>
    <property type="evidence" value="ECO:0007669"/>
    <property type="project" value="TreeGrafter"/>
</dbReference>
<dbReference type="KEGG" id="tgb:HG536_0E04340"/>
<dbReference type="SUPFAM" id="SSF47072">
    <property type="entry name" value="Cysteine alpha-hairpin motif"/>
    <property type="match status" value="1"/>
</dbReference>
<dbReference type="GO" id="GO:0005758">
    <property type="term" value="C:mitochondrial intermembrane space"/>
    <property type="evidence" value="ECO:0007669"/>
    <property type="project" value="UniProtKB-SubCell"/>
</dbReference>
<evidence type="ECO:0000256" key="7">
    <source>
        <dbReference type="ARBA" id="ARBA00023186"/>
    </source>
</evidence>
<dbReference type="InterPro" id="IPR009069">
    <property type="entry name" value="Cys_alpha_HP_mot_SF"/>
</dbReference>
<accession>A0A7G3ZJ37</accession>
<keyword evidence="3 8" id="KW-0479">Metal-binding</keyword>
<dbReference type="Gene3D" id="1.10.287.1130">
    <property type="entry name" value="CytochromE C oxidase copper chaperone"/>
    <property type="match status" value="1"/>
</dbReference>
<dbReference type="GeneID" id="59326719"/>
<protein>
    <recommendedName>
        <fullName evidence="11">CHCH domain-containing protein</fullName>
    </recommendedName>
</protein>
<evidence type="ECO:0000256" key="3">
    <source>
        <dbReference type="ARBA" id="ARBA00022723"/>
    </source>
</evidence>
<evidence type="ECO:0000256" key="5">
    <source>
        <dbReference type="ARBA" id="ARBA00023128"/>
    </source>
</evidence>
<evidence type="ECO:0008006" key="11">
    <source>
        <dbReference type="Google" id="ProtNLM"/>
    </source>
</evidence>
<dbReference type="PROSITE" id="PS51808">
    <property type="entry name" value="CHCH"/>
    <property type="match status" value="1"/>
</dbReference>
<dbReference type="GO" id="GO:0005507">
    <property type="term" value="F:copper ion binding"/>
    <property type="evidence" value="ECO:0007669"/>
    <property type="project" value="InterPro"/>
</dbReference>
<evidence type="ECO:0000313" key="9">
    <source>
        <dbReference type="EMBL" id="QLL33523.1"/>
    </source>
</evidence>
<dbReference type="GO" id="GO:0016531">
    <property type="term" value="F:copper chaperone activity"/>
    <property type="evidence" value="ECO:0007669"/>
    <property type="project" value="InterPro"/>
</dbReference>
<keyword evidence="6" id="KW-1015">Disulfide bond</keyword>
<gene>
    <name evidence="9" type="ORF">HG536_0E04340</name>
</gene>